<feature type="domain" description="NADP-dependent oxidoreductase" evidence="3">
    <location>
        <begin position="15"/>
        <end position="313"/>
    </location>
</feature>
<evidence type="ECO:0000313" key="4">
    <source>
        <dbReference type="EMBL" id="RKD93823.1"/>
    </source>
</evidence>
<dbReference type="PANTHER" id="PTHR43364:SF4">
    <property type="entry name" value="NAD(P)-LINKED OXIDOREDUCTASE SUPERFAMILY PROTEIN"/>
    <property type="match status" value="1"/>
</dbReference>
<name>A0A419WEE5_9EURY</name>
<dbReference type="GO" id="GO:0005829">
    <property type="term" value="C:cytosol"/>
    <property type="evidence" value="ECO:0007669"/>
    <property type="project" value="TreeGrafter"/>
</dbReference>
<feature type="region of interest" description="Disordered" evidence="2">
    <location>
        <begin position="227"/>
        <end position="247"/>
    </location>
</feature>
<keyword evidence="5" id="KW-1185">Reference proteome</keyword>
<evidence type="ECO:0000259" key="3">
    <source>
        <dbReference type="Pfam" id="PF00248"/>
    </source>
</evidence>
<keyword evidence="1" id="KW-0560">Oxidoreductase</keyword>
<evidence type="ECO:0000256" key="1">
    <source>
        <dbReference type="ARBA" id="ARBA00023002"/>
    </source>
</evidence>
<dbReference type="InterPro" id="IPR023210">
    <property type="entry name" value="NADP_OxRdtase_dom"/>
</dbReference>
<dbReference type="EMBL" id="RAPO01000003">
    <property type="protein sequence ID" value="RKD93823.1"/>
    <property type="molecule type" value="Genomic_DNA"/>
</dbReference>
<organism evidence="4 5">
    <name type="scientific">Halopiger aswanensis</name>
    <dbReference type="NCBI Taxonomy" id="148449"/>
    <lineage>
        <taxon>Archaea</taxon>
        <taxon>Methanobacteriati</taxon>
        <taxon>Methanobacteriota</taxon>
        <taxon>Stenosarchaea group</taxon>
        <taxon>Halobacteria</taxon>
        <taxon>Halobacteriales</taxon>
        <taxon>Natrialbaceae</taxon>
        <taxon>Halopiger</taxon>
    </lineage>
</organism>
<evidence type="ECO:0000256" key="2">
    <source>
        <dbReference type="SAM" id="MobiDB-lite"/>
    </source>
</evidence>
<dbReference type="SUPFAM" id="SSF51430">
    <property type="entry name" value="NAD(P)-linked oxidoreductase"/>
    <property type="match status" value="1"/>
</dbReference>
<dbReference type="Proteomes" id="UP000283805">
    <property type="component" value="Unassembled WGS sequence"/>
</dbReference>
<protein>
    <submittedName>
        <fullName evidence="4">Aryl-alcohol dehydrogenase-like predicted oxidoreductase</fullName>
    </submittedName>
</protein>
<gene>
    <name evidence="4" type="ORF">ATJ93_3455</name>
</gene>
<dbReference type="InterPro" id="IPR036812">
    <property type="entry name" value="NAD(P)_OxRdtase_dom_sf"/>
</dbReference>
<dbReference type="OrthoDB" id="7236at2157"/>
<dbReference type="GO" id="GO:0016491">
    <property type="term" value="F:oxidoreductase activity"/>
    <property type="evidence" value="ECO:0007669"/>
    <property type="project" value="UniProtKB-KW"/>
</dbReference>
<comment type="caution">
    <text evidence="4">The sequence shown here is derived from an EMBL/GenBank/DDBJ whole genome shotgun (WGS) entry which is preliminary data.</text>
</comment>
<dbReference type="FunFam" id="3.20.20.100:FF:000004">
    <property type="entry name" value="Oxidoreductase, aldo/keto reductase"/>
    <property type="match status" value="1"/>
</dbReference>
<proteinExistence type="predicted"/>
<reference evidence="4 5" key="1">
    <citation type="submission" date="2018-09" db="EMBL/GenBank/DDBJ databases">
        <title>Genomic Encyclopedia of Archaeal and Bacterial Type Strains, Phase II (KMG-II): from individual species to whole genera.</title>
        <authorList>
            <person name="Goeker M."/>
        </authorList>
    </citation>
    <scope>NUCLEOTIDE SEQUENCE [LARGE SCALE GENOMIC DNA]</scope>
    <source>
        <strain evidence="4 5">DSM 13151</strain>
    </source>
</reference>
<accession>A0A419WEE5</accession>
<dbReference type="Pfam" id="PF00248">
    <property type="entry name" value="Aldo_ket_red"/>
    <property type="match status" value="1"/>
</dbReference>
<dbReference type="RefSeq" id="WP_120245812.1">
    <property type="nucleotide sequence ID" value="NZ_RAPO01000003.1"/>
</dbReference>
<dbReference type="Gene3D" id="3.20.20.100">
    <property type="entry name" value="NADP-dependent oxidoreductase domain"/>
    <property type="match status" value="1"/>
</dbReference>
<dbReference type="AlphaFoldDB" id="A0A419WEE5"/>
<dbReference type="CDD" id="cd19079">
    <property type="entry name" value="AKR_EcYajO-like"/>
    <property type="match status" value="1"/>
</dbReference>
<sequence>MEYTTLGSTGMEVSELCLGCMSFGSEEPWMLDREESRELIERAIDLGINFFDTANAYSDGESEEILGDVLADYDRDEMVVATKVRFPSGDEHPNAAGLSRKTIEQELEASLDRLGMDTIDLYQTHRVDPNTPPETTLRALDDAVRRGKVRHVGTSSMYAHQLAERLRTSEREHLVSFETMQNHYHLAYREEEREMLPLCDANDIAVIPWGPLGQGYLARPVEDLEATERGDPDNFHNPAPEYERGGGREINERVQELADEKGVTMAQIALAWQFQNEYVDAPIVGTTSVEHLEDAVEALEIDLSESDVEYLEEPYEPQPIIGIE</sequence>
<dbReference type="PANTHER" id="PTHR43364">
    <property type="entry name" value="NADH-SPECIFIC METHYLGLYOXAL REDUCTASE-RELATED"/>
    <property type="match status" value="1"/>
</dbReference>
<evidence type="ECO:0000313" key="5">
    <source>
        <dbReference type="Proteomes" id="UP000283805"/>
    </source>
</evidence>
<dbReference type="InterPro" id="IPR050523">
    <property type="entry name" value="AKR_Detox_Biosynth"/>
</dbReference>